<dbReference type="SUPFAM" id="SSF56399">
    <property type="entry name" value="ADP-ribosylation"/>
    <property type="match status" value="1"/>
</dbReference>
<feature type="region of interest" description="Disordered" evidence="5">
    <location>
        <begin position="47"/>
        <end position="89"/>
    </location>
</feature>
<dbReference type="PROSITE" id="PS51059">
    <property type="entry name" value="PARP_CATALYTIC"/>
    <property type="match status" value="1"/>
</dbReference>
<proteinExistence type="predicted"/>
<dbReference type="InterPro" id="IPR012317">
    <property type="entry name" value="Poly(ADP-ribose)pol_cat_dom"/>
</dbReference>
<dbReference type="Pfam" id="PF12174">
    <property type="entry name" value="RST"/>
    <property type="match status" value="1"/>
</dbReference>
<keyword evidence="3" id="KW-0346">Stress response</keyword>
<organism evidence="8 9">
    <name type="scientific">Rubroshorea leprosula</name>
    <dbReference type="NCBI Taxonomy" id="152421"/>
    <lineage>
        <taxon>Eukaryota</taxon>
        <taxon>Viridiplantae</taxon>
        <taxon>Streptophyta</taxon>
        <taxon>Embryophyta</taxon>
        <taxon>Tracheophyta</taxon>
        <taxon>Spermatophyta</taxon>
        <taxon>Magnoliopsida</taxon>
        <taxon>eudicotyledons</taxon>
        <taxon>Gunneridae</taxon>
        <taxon>Pentapetalae</taxon>
        <taxon>rosids</taxon>
        <taxon>malvids</taxon>
        <taxon>Malvales</taxon>
        <taxon>Dipterocarpaceae</taxon>
        <taxon>Rubroshorea</taxon>
    </lineage>
</organism>
<evidence type="ECO:0000256" key="5">
    <source>
        <dbReference type="SAM" id="MobiDB-lite"/>
    </source>
</evidence>
<accession>A0AAV5L1E7</accession>
<evidence type="ECO:0000256" key="3">
    <source>
        <dbReference type="ARBA" id="ARBA00023016"/>
    </source>
</evidence>
<dbReference type="PANTHER" id="PTHR32263">
    <property type="entry name" value="INACTIVE POLY [ADP-RIBOSE] POLYMERASE SRO4-RELATED"/>
    <property type="match status" value="1"/>
</dbReference>
<dbReference type="PANTHER" id="PTHR32263:SF12">
    <property type="entry name" value="INACTIVE POLY [ADP-RIBOSE] POLYMERASE SRO4-RELATED"/>
    <property type="match status" value="1"/>
</dbReference>
<evidence type="ECO:0000259" key="7">
    <source>
        <dbReference type="PROSITE" id="PS51879"/>
    </source>
</evidence>
<reference evidence="8 9" key="1">
    <citation type="journal article" date="2021" name="Commun. Biol.">
        <title>The genome of Shorea leprosula (Dipterocarpaceae) highlights the ecological relevance of drought in aseasonal tropical rainforests.</title>
        <authorList>
            <person name="Ng K.K.S."/>
            <person name="Kobayashi M.J."/>
            <person name="Fawcett J.A."/>
            <person name="Hatakeyama M."/>
            <person name="Paape T."/>
            <person name="Ng C.H."/>
            <person name="Ang C.C."/>
            <person name="Tnah L.H."/>
            <person name="Lee C.T."/>
            <person name="Nishiyama T."/>
            <person name="Sese J."/>
            <person name="O'Brien M.J."/>
            <person name="Copetti D."/>
            <person name="Mohd Noor M.I."/>
            <person name="Ong R.C."/>
            <person name="Putra M."/>
            <person name="Sireger I.Z."/>
            <person name="Indrioko S."/>
            <person name="Kosugi Y."/>
            <person name="Izuno A."/>
            <person name="Isagi Y."/>
            <person name="Lee S.L."/>
            <person name="Shimizu K.K."/>
        </authorList>
    </citation>
    <scope>NUCLEOTIDE SEQUENCE [LARGE SCALE GENOMIC DNA]</scope>
    <source>
        <strain evidence="8">214</strain>
    </source>
</reference>
<name>A0AAV5L1E7_9ROSI</name>
<dbReference type="PROSITE" id="PS51879">
    <property type="entry name" value="RST"/>
    <property type="match status" value="1"/>
</dbReference>
<dbReference type="GO" id="GO:0003950">
    <property type="term" value="F:NAD+ poly-ADP-ribosyltransferase activity"/>
    <property type="evidence" value="ECO:0007669"/>
    <property type="project" value="InterPro"/>
</dbReference>
<evidence type="ECO:0008006" key="10">
    <source>
        <dbReference type="Google" id="ProtNLM"/>
    </source>
</evidence>
<feature type="domain" description="RST" evidence="7">
    <location>
        <begin position="302"/>
        <end position="373"/>
    </location>
</feature>
<dbReference type="Proteomes" id="UP001054252">
    <property type="component" value="Unassembled WGS sequence"/>
</dbReference>
<evidence type="ECO:0000313" key="8">
    <source>
        <dbReference type="EMBL" id="GKV30907.1"/>
    </source>
</evidence>
<dbReference type="InterPro" id="IPR044964">
    <property type="entry name" value="RCD1/SRO1-5"/>
</dbReference>
<dbReference type="GO" id="GO:0005634">
    <property type="term" value="C:nucleus"/>
    <property type="evidence" value="ECO:0007669"/>
    <property type="project" value="UniProtKB-SubCell"/>
</dbReference>
<gene>
    <name evidence="8" type="ORF">SLEP1_g39674</name>
</gene>
<dbReference type="InterPro" id="IPR022003">
    <property type="entry name" value="RST"/>
</dbReference>
<keyword evidence="4" id="KW-0539">Nucleus</keyword>
<feature type="region of interest" description="Disordered" evidence="5">
    <location>
        <begin position="371"/>
        <end position="406"/>
    </location>
</feature>
<comment type="subcellular location">
    <subcellularLocation>
        <location evidence="1">Nucleus</location>
    </subcellularLocation>
</comment>
<keyword evidence="2" id="KW-0217">Developmental protein</keyword>
<evidence type="ECO:0000256" key="4">
    <source>
        <dbReference type="ARBA" id="ARBA00023242"/>
    </source>
</evidence>
<feature type="domain" description="PARP catalytic" evidence="6">
    <location>
        <begin position="86"/>
        <end position="306"/>
    </location>
</feature>
<keyword evidence="9" id="KW-1185">Reference proteome</keyword>
<feature type="compositionally biased region" description="Low complexity" evidence="5">
    <location>
        <begin position="373"/>
        <end position="385"/>
    </location>
</feature>
<evidence type="ECO:0000256" key="2">
    <source>
        <dbReference type="ARBA" id="ARBA00022473"/>
    </source>
</evidence>
<dbReference type="Gene3D" id="3.90.228.10">
    <property type="match status" value="1"/>
</dbReference>
<feature type="compositionally biased region" description="Polar residues" evidence="5">
    <location>
        <begin position="54"/>
        <end position="67"/>
    </location>
</feature>
<dbReference type="AlphaFoldDB" id="A0AAV5L1E7"/>
<feature type="compositionally biased region" description="Low complexity" evidence="5">
    <location>
        <begin position="79"/>
        <end position="89"/>
    </location>
</feature>
<dbReference type="EMBL" id="BPVZ01000089">
    <property type="protein sequence ID" value="GKV30907.1"/>
    <property type="molecule type" value="Genomic_DNA"/>
</dbReference>
<protein>
    <recommendedName>
        <fullName evidence="10">PARP</fullName>
    </recommendedName>
</protein>
<evidence type="ECO:0000256" key="1">
    <source>
        <dbReference type="ARBA" id="ARBA00004123"/>
    </source>
</evidence>
<sequence>MENTQNHVVFTSTSTRGGIKRGLVTLEQKINNCIVENPSNNCILNPTPDRLENAENNDALSSSTSVGSSQDLESDLSDCESSVSGSSLHQSSVSREGSFVQVFQGQRPYDLLTGKSLVHLGPLRMLVEVSAVYRNMYSNVMAQGMMQNFKISRKTMEQMRGGSANVTIAWCAVRKDDISKIIQYGFSCNMPKNDGSYGQGVYLTPGDSPLECVRNAVVDEDGLRHVFLCRVILGKTEIVQPGSQQCCPSSNEFDSGVDNLLSPKKYIVWSSHANTHILPEFLLSFRVPPCFEGFTKPRVNRKMPTSPWLPIPVLITSLSKFLPPSDISSLIKCHREHKENKITRREMIQRVRQIAGDKLLIAVIKSLGPKWQTNSSSSTRRTPNTVPGIVDGPGNSTQYDPKRGSV</sequence>
<evidence type="ECO:0000313" key="9">
    <source>
        <dbReference type="Proteomes" id="UP001054252"/>
    </source>
</evidence>
<evidence type="ECO:0000259" key="6">
    <source>
        <dbReference type="PROSITE" id="PS51059"/>
    </source>
</evidence>
<comment type="caution">
    <text evidence="8">The sequence shown here is derived from an EMBL/GenBank/DDBJ whole genome shotgun (WGS) entry which is preliminary data.</text>
</comment>